<evidence type="ECO:0000256" key="4">
    <source>
        <dbReference type="ARBA" id="ARBA00022737"/>
    </source>
</evidence>
<accession>A0AAU9IUU2</accession>
<dbReference type="PANTHER" id="PTHR23048:SF59">
    <property type="entry name" value="EF-HAND SUPERFAMILY PROTEIN"/>
    <property type="match status" value="1"/>
</dbReference>
<dbReference type="InterPro" id="IPR011992">
    <property type="entry name" value="EF-hand-dom_pair"/>
</dbReference>
<evidence type="ECO:0000256" key="3">
    <source>
        <dbReference type="ARBA" id="ARBA00022490"/>
    </source>
</evidence>
<evidence type="ECO:0000313" key="9">
    <source>
        <dbReference type="EMBL" id="CAG9318289.1"/>
    </source>
</evidence>
<dbReference type="SUPFAM" id="SSF47473">
    <property type="entry name" value="EF-hand"/>
    <property type="match status" value="1"/>
</dbReference>
<evidence type="ECO:0000256" key="6">
    <source>
        <dbReference type="ARBA" id="ARBA00023212"/>
    </source>
</evidence>
<evidence type="ECO:0000259" key="8">
    <source>
        <dbReference type="PROSITE" id="PS50222"/>
    </source>
</evidence>
<evidence type="ECO:0000256" key="7">
    <source>
        <dbReference type="ARBA" id="ARBA00025692"/>
    </source>
</evidence>
<dbReference type="CDD" id="cd00051">
    <property type="entry name" value="EFh"/>
    <property type="match status" value="1"/>
</dbReference>
<dbReference type="PROSITE" id="PS00018">
    <property type="entry name" value="EF_HAND_1"/>
    <property type="match status" value="1"/>
</dbReference>
<feature type="domain" description="EF-hand" evidence="8">
    <location>
        <begin position="100"/>
        <end position="135"/>
    </location>
</feature>
<dbReference type="PROSITE" id="PS50222">
    <property type="entry name" value="EF_HAND_2"/>
    <property type="match status" value="3"/>
</dbReference>
<reference evidence="9" key="1">
    <citation type="submission" date="2021-09" db="EMBL/GenBank/DDBJ databases">
        <authorList>
            <consortium name="AG Swart"/>
            <person name="Singh M."/>
            <person name="Singh A."/>
            <person name="Seah K."/>
            <person name="Emmerich C."/>
        </authorList>
    </citation>
    <scope>NUCLEOTIDE SEQUENCE</scope>
    <source>
        <strain evidence="9">ATCC30299</strain>
    </source>
</reference>
<keyword evidence="10" id="KW-1185">Reference proteome</keyword>
<protein>
    <recommendedName>
        <fullName evidence="8">EF-hand domain-containing protein</fullName>
    </recommendedName>
</protein>
<keyword evidence="5" id="KW-0106">Calcium</keyword>
<dbReference type="EMBL" id="CAJZBQ010000020">
    <property type="protein sequence ID" value="CAG9318289.1"/>
    <property type="molecule type" value="Genomic_DNA"/>
</dbReference>
<evidence type="ECO:0000256" key="2">
    <source>
        <dbReference type="ARBA" id="ARBA00005253"/>
    </source>
</evidence>
<feature type="domain" description="EF-hand" evidence="8">
    <location>
        <begin position="58"/>
        <end position="98"/>
    </location>
</feature>
<dbReference type="GO" id="GO:0005509">
    <property type="term" value="F:calcium ion binding"/>
    <property type="evidence" value="ECO:0007669"/>
    <property type="project" value="InterPro"/>
</dbReference>
<gene>
    <name evidence="9" type="ORF">BSTOLATCC_MIC20765</name>
</gene>
<keyword evidence="6" id="KW-0206">Cytoskeleton</keyword>
<evidence type="ECO:0000256" key="1">
    <source>
        <dbReference type="ARBA" id="ARBA00004245"/>
    </source>
</evidence>
<comment type="caution">
    <text evidence="9">The sequence shown here is derived from an EMBL/GenBank/DDBJ whole genome shotgun (WGS) entry which is preliminary data.</text>
</comment>
<keyword evidence="4" id="KW-0677">Repeat</keyword>
<comment type="function">
    <text evidence="7">Plays a fundamental role in microtubule organizing center structure and function. Component of the infraciliary lattice (ICL) and the ciliary basal bodies.</text>
</comment>
<dbReference type="FunFam" id="1.10.238.10:FF:000527">
    <property type="entry name" value="Calmodulin-3"/>
    <property type="match status" value="1"/>
</dbReference>
<keyword evidence="3" id="KW-0963">Cytoplasm</keyword>
<dbReference type="InterPro" id="IPR018247">
    <property type="entry name" value="EF_Hand_1_Ca_BS"/>
</dbReference>
<dbReference type="Gene3D" id="1.10.238.10">
    <property type="entry name" value="EF-hand"/>
    <property type="match status" value="2"/>
</dbReference>
<evidence type="ECO:0000256" key="5">
    <source>
        <dbReference type="ARBA" id="ARBA00022837"/>
    </source>
</evidence>
<comment type="similarity">
    <text evidence="2">Belongs to the centrin family.</text>
</comment>
<sequence>MQTGSKKGNTARSHFRQELTEQQKAEVKEAFDLFDTDGSGVIEAKELKVALRALGFEPQKDEIKRLINEVDRSDKERDVTGTIDFKEFLEIMTMKMSEKDNPDEIQKAFDLFDIDSAGRITYENLREIALELGENISEDELREMIYEACKDRYGAVTKEQFEAILNR</sequence>
<comment type="subcellular location">
    <subcellularLocation>
        <location evidence="1">Cytoplasm</location>
        <location evidence="1">Cytoskeleton</location>
    </subcellularLocation>
</comment>
<dbReference type="Proteomes" id="UP001162131">
    <property type="component" value="Unassembled WGS sequence"/>
</dbReference>
<dbReference type="InterPro" id="IPR002048">
    <property type="entry name" value="EF_hand_dom"/>
</dbReference>
<feature type="domain" description="EF-hand" evidence="8">
    <location>
        <begin position="22"/>
        <end position="57"/>
    </location>
</feature>
<dbReference type="AlphaFoldDB" id="A0AAU9IUU2"/>
<evidence type="ECO:0000313" key="10">
    <source>
        <dbReference type="Proteomes" id="UP001162131"/>
    </source>
</evidence>
<dbReference type="PANTHER" id="PTHR23048">
    <property type="entry name" value="MYOSIN LIGHT CHAIN 1, 3"/>
    <property type="match status" value="1"/>
</dbReference>
<proteinExistence type="inferred from homology"/>
<dbReference type="Pfam" id="PF13499">
    <property type="entry name" value="EF-hand_7"/>
    <property type="match status" value="2"/>
</dbReference>
<dbReference type="SMART" id="SM00054">
    <property type="entry name" value="EFh"/>
    <property type="match status" value="3"/>
</dbReference>
<name>A0AAU9IUU2_9CILI</name>
<organism evidence="9 10">
    <name type="scientific">Blepharisma stoltei</name>
    <dbReference type="NCBI Taxonomy" id="1481888"/>
    <lineage>
        <taxon>Eukaryota</taxon>
        <taxon>Sar</taxon>
        <taxon>Alveolata</taxon>
        <taxon>Ciliophora</taxon>
        <taxon>Postciliodesmatophora</taxon>
        <taxon>Heterotrichea</taxon>
        <taxon>Heterotrichida</taxon>
        <taxon>Blepharismidae</taxon>
        <taxon>Blepharisma</taxon>
    </lineage>
</organism>
<dbReference type="GO" id="GO:0016460">
    <property type="term" value="C:myosin II complex"/>
    <property type="evidence" value="ECO:0007669"/>
    <property type="project" value="TreeGrafter"/>
</dbReference>
<dbReference type="InterPro" id="IPR050230">
    <property type="entry name" value="CALM/Myosin/TropC-like"/>
</dbReference>